<dbReference type="EMBL" id="RXNT01000014">
    <property type="protein sequence ID" value="RTR28740.1"/>
    <property type="molecule type" value="Genomic_DNA"/>
</dbReference>
<feature type="domain" description="Gamma-glutamylcyclotransferase AIG2-like" evidence="4">
    <location>
        <begin position="3"/>
        <end position="120"/>
    </location>
</feature>
<dbReference type="Gene3D" id="3.10.490.10">
    <property type="entry name" value="Gamma-glutamyl cyclotransferase-like"/>
    <property type="match status" value="2"/>
</dbReference>
<feature type="active site" description="Proton acceptor" evidence="2">
    <location>
        <position position="209"/>
    </location>
</feature>
<name>A0A3S0KEG1_9BACI</name>
<dbReference type="GO" id="GO:0016740">
    <property type="term" value="F:transferase activity"/>
    <property type="evidence" value="ECO:0007669"/>
    <property type="project" value="UniProtKB-KW"/>
</dbReference>
<dbReference type="GO" id="GO:0003839">
    <property type="term" value="F:gamma-glutamylcyclotransferase activity"/>
    <property type="evidence" value="ECO:0007669"/>
    <property type="project" value="InterPro"/>
</dbReference>
<feature type="binding site" evidence="3">
    <location>
        <begin position="134"/>
        <end position="139"/>
    </location>
    <ligand>
        <name>substrate</name>
    </ligand>
</feature>
<dbReference type="SUPFAM" id="SSF110857">
    <property type="entry name" value="Gamma-glutamyl cyclotransferase-like"/>
    <property type="match status" value="2"/>
</dbReference>
<dbReference type="PANTHER" id="PTHR12935:SF0">
    <property type="entry name" value="GAMMA-GLUTAMYLCYCLOTRANSFERASE"/>
    <property type="match status" value="1"/>
</dbReference>
<dbReference type="RefSeq" id="WP_126409837.1">
    <property type="nucleotide sequence ID" value="NZ_RXNT01000014.1"/>
</dbReference>
<gene>
    <name evidence="5" type="ORF">EKG37_16100</name>
</gene>
<dbReference type="AlphaFoldDB" id="A0A3S0KEG1"/>
<protein>
    <submittedName>
        <fullName evidence="5">Gamma-glutamylcyclotransferase</fullName>
    </submittedName>
</protein>
<comment type="caution">
    <text evidence="5">The sequence shown here is derived from an EMBL/GenBank/DDBJ whole genome shotgun (WGS) entry which is preliminary data.</text>
</comment>
<evidence type="ECO:0000259" key="4">
    <source>
        <dbReference type="Pfam" id="PF06094"/>
    </source>
</evidence>
<dbReference type="Pfam" id="PF13772">
    <property type="entry name" value="AIG2_2"/>
    <property type="match status" value="1"/>
</dbReference>
<keyword evidence="6" id="KW-1185">Reference proteome</keyword>
<dbReference type="InterPro" id="IPR009288">
    <property type="entry name" value="AIG2-like_dom"/>
</dbReference>
<evidence type="ECO:0000256" key="3">
    <source>
        <dbReference type="PIRSR" id="PIRSR617939-2"/>
    </source>
</evidence>
<dbReference type="OrthoDB" id="8538589at2"/>
<keyword evidence="5" id="KW-0808">Transferase</keyword>
<dbReference type="Proteomes" id="UP000271374">
    <property type="component" value="Unassembled WGS sequence"/>
</dbReference>
<evidence type="ECO:0000256" key="2">
    <source>
        <dbReference type="PIRSR" id="PIRSR617939-1"/>
    </source>
</evidence>
<evidence type="ECO:0000313" key="6">
    <source>
        <dbReference type="Proteomes" id="UP000271374"/>
    </source>
</evidence>
<evidence type="ECO:0000313" key="5">
    <source>
        <dbReference type="EMBL" id="RTR28740.1"/>
    </source>
</evidence>
<dbReference type="Pfam" id="PF06094">
    <property type="entry name" value="GGACT"/>
    <property type="match status" value="1"/>
</dbReference>
<dbReference type="InterPro" id="IPR036568">
    <property type="entry name" value="GGCT-like_sf"/>
</dbReference>
<dbReference type="PANTHER" id="PTHR12935">
    <property type="entry name" value="GAMMA-GLUTAMYLCYCLOTRANSFERASE"/>
    <property type="match status" value="1"/>
</dbReference>
<dbReference type="CDD" id="cd06661">
    <property type="entry name" value="GGCT_like"/>
    <property type="match status" value="2"/>
</dbReference>
<dbReference type="InterPro" id="IPR017939">
    <property type="entry name" value="G-Glutamylcylcotransferase"/>
</dbReference>
<organism evidence="5 6">
    <name type="scientific">Bacillus yapensis</name>
    <dbReference type="NCBI Taxonomy" id="2492960"/>
    <lineage>
        <taxon>Bacteria</taxon>
        <taxon>Bacillati</taxon>
        <taxon>Bacillota</taxon>
        <taxon>Bacilli</taxon>
        <taxon>Bacillales</taxon>
        <taxon>Bacillaceae</taxon>
        <taxon>Bacillus</taxon>
    </lineage>
</organism>
<dbReference type="InterPro" id="IPR013024">
    <property type="entry name" value="GGCT-like"/>
</dbReference>
<sequence length="284" mass="32940">MKVFVYGTLRKHGRYHHLLDGNPCLAEQAWTYGELFDTGHGYPAMKRSNQHKVYGEIYEIDDTTLFKLDILEDYEEGREDNEYDRITVDVFTDSGSHRCFVYIENQAGLGKVAVPHGDWKLHHLIETKPRSIYYFAYGSCMDTERFVKANVDHYFDNVIGASLLNGYSMKYLFAVEDGGRADIIEDGELTEGILYEIPYEGVEYLFEREGFYGGWYRPTFVDVTINHQLYTDVLTFHVYEKQAEQAPPAHYAKEILRGSKGRVSSEYYQKLENELARLGCIVEF</sequence>
<accession>A0A3S0KEG1</accession>
<reference evidence="5 6" key="1">
    <citation type="submission" date="2018-12" db="EMBL/GenBank/DDBJ databases">
        <title>Bacillus yapensis draft genome sequence.</title>
        <authorList>
            <person name="Yu L."/>
            <person name="Xu X."/>
            <person name="Tang X."/>
        </authorList>
    </citation>
    <scope>NUCLEOTIDE SEQUENCE [LARGE SCALE GENOMIC DNA]</scope>
    <source>
        <strain evidence="5 6">XXST-01</strain>
    </source>
</reference>
<proteinExistence type="predicted"/>
<evidence type="ECO:0000256" key="1">
    <source>
        <dbReference type="ARBA" id="ARBA00023239"/>
    </source>
</evidence>
<keyword evidence="1" id="KW-0456">Lyase</keyword>